<accession>W9Z3W1</accession>
<proteinExistence type="predicted"/>
<evidence type="ECO:0000313" key="1">
    <source>
        <dbReference type="EMBL" id="EXK23327.1"/>
    </source>
</evidence>
<gene>
    <name evidence="1" type="ORF">FOMG_19892</name>
</gene>
<dbReference type="AlphaFoldDB" id="W9Z3W1"/>
<organism evidence="1">
    <name type="scientific">Fusarium oxysporum f. sp. melonis 26406</name>
    <dbReference type="NCBI Taxonomy" id="1089452"/>
    <lineage>
        <taxon>Eukaryota</taxon>
        <taxon>Fungi</taxon>
        <taxon>Dikarya</taxon>
        <taxon>Ascomycota</taxon>
        <taxon>Pezizomycotina</taxon>
        <taxon>Sordariomycetes</taxon>
        <taxon>Hypocreomycetidae</taxon>
        <taxon>Hypocreales</taxon>
        <taxon>Nectriaceae</taxon>
        <taxon>Fusarium</taxon>
        <taxon>Fusarium oxysporum species complex</taxon>
    </lineage>
</organism>
<name>W9Z3W1_FUSOX</name>
<protein>
    <submittedName>
        <fullName evidence="1">Uncharacterized protein</fullName>
    </submittedName>
</protein>
<dbReference type="HOGENOM" id="CLU_3175450_0_0_1"/>
<reference evidence="1" key="1">
    <citation type="submission" date="2012-04" db="EMBL/GenBank/DDBJ databases">
        <title>The Genome Sequence of Fusarium oxysporum melonis.</title>
        <authorList>
            <consortium name="The Broad Institute Genome Sequencing Platform"/>
            <person name="Ma L.-J."/>
            <person name="Gale L.R."/>
            <person name="Schwartz D.C."/>
            <person name="Zhou S."/>
            <person name="Corby-Kistler H."/>
            <person name="Young S.K."/>
            <person name="Zeng Q."/>
            <person name="Gargeya S."/>
            <person name="Fitzgerald M."/>
            <person name="Haas B."/>
            <person name="Abouelleil A."/>
            <person name="Alvarado L."/>
            <person name="Arachchi H.M."/>
            <person name="Berlin A."/>
            <person name="Brown A."/>
            <person name="Chapman S.B."/>
            <person name="Chen Z."/>
            <person name="Dunbar C."/>
            <person name="Freedman E."/>
            <person name="Gearin G."/>
            <person name="Goldberg J."/>
            <person name="Griggs A."/>
            <person name="Gujja S."/>
            <person name="Heiman D."/>
            <person name="Howarth C."/>
            <person name="Larson L."/>
            <person name="Lui A."/>
            <person name="MacDonald P.J.P."/>
            <person name="Montmayeur A."/>
            <person name="Murphy C."/>
            <person name="Neiman D."/>
            <person name="Pearson M."/>
            <person name="Priest M."/>
            <person name="Roberts A."/>
            <person name="Saif S."/>
            <person name="Shea T."/>
            <person name="Shenoy N."/>
            <person name="Sisk P."/>
            <person name="Stolte C."/>
            <person name="Sykes S."/>
            <person name="Wortman J."/>
            <person name="Nusbaum C."/>
            <person name="Birren B."/>
        </authorList>
    </citation>
    <scope>NUCLEOTIDE SEQUENCE</scope>
    <source>
        <strain evidence="1">26406</strain>
    </source>
</reference>
<dbReference type="EMBL" id="KI981038">
    <property type="protein sequence ID" value="EXK23327.1"/>
    <property type="molecule type" value="Genomic_DNA"/>
</dbReference>
<reference evidence="1" key="2">
    <citation type="submission" date="2014-02" db="EMBL/GenBank/DDBJ databases">
        <title>Annotation of the Genome Sequence of Fusarium oxysporum f. sp. melonis 26406.</title>
        <authorList>
            <consortium name="The Broad Institute Genomics Platform"/>
            <person name="Ma L.-J."/>
            <person name="Corby-Kistler H."/>
            <person name="Broz K."/>
            <person name="Gale L.R."/>
            <person name="Jonkers W."/>
            <person name="O'Donnell K."/>
            <person name="Ploetz R."/>
            <person name="Steinberg C."/>
            <person name="Schwartz D.C."/>
            <person name="VanEtten H."/>
            <person name="Zhou S."/>
            <person name="Young S.K."/>
            <person name="Zeng Q."/>
            <person name="Gargeya S."/>
            <person name="Fitzgerald M."/>
            <person name="Abouelleil A."/>
            <person name="Alvarado L."/>
            <person name="Chapman S.B."/>
            <person name="Gainer-Dewar J."/>
            <person name="Goldberg J."/>
            <person name="Griggs A."/>
            <person name="Gujja S."/>
            <person name="Hansen M."/>
            <person name="Howarth C."/>
            <person name="Imamovic A."/>
            <person name="Ireland A."/>
            <person name="Larimer J."/>
            <person name="McCowan C."/>
            <person name="Murphy C."/>
            <person name="Pearson M."/>
            <person name="Poon T.W."/>
            <person name="Priest M."/>
            <person name="Roberts A."/>
            <person name="Saif S."/>
            <person name="Shea T."/>
            <person name="Sykes S."/>
            <person name="Wortman J."/>
            <person name="Nusbaum C."/>
            <person name="Birren B."/>
        </authorList>
    </citation>
    <scope>NUCLEOTIDE SEQUENCE</scope>
    <source>
        <strain evidence="1">26406</strain>
    </source>
</reference>
<dbReference type="VEuPathDB" id="FungiDB:FOMG_19892"/>
<dbReference type="Proteomes" id="UP000030703">
    <property type="component" value="Unassembled WGS sequence"/>
</dbReference>
<sequence length="47" mass="5178">MDPTQQQSAQNPLEFLNGAYADTTTYIIEPATLPAHQIKTIFKAIGE</sequence>